<proteinExistence type="predicted"/>
<keyword evidence="1" id="KW-0853">WD repeat</keyword>
<reference evidence="2" key="1">
    <citation type="submission" date="2021-02" db="EMBL/GenBank/DDBJ databases">
        <authorList>
            <person name="Dougan E. K."/>
            <person name="Rhodes N."/>
            <person name="Thang M."/>
            <person name="Chan C."/>
        </authorList>
    </citation>
    <scope>NUCLEOTIDE SEQUENCE</scope>
</reference>
<sequence>TDDYFMTSGFCIDVGLYDVVTGRRIKTFRNLHQNFINILRFSHRTPQLFATASFDHTCKVWDLRDPNLNADKPVACCSTDTLN</sequence>
<protein>
    <recommendedName>
        <fullName evidence="4">Peroxin-7</fullName>
    </recommendedName>
</protein>
<name>A0A812IT40_SYMPI</name>
<feature type="non-terminal residue" evidence="2">
    <location>
        <position position="83"/>
    </location>
</feature>
<dbReference type="GO" id="GO:0071493">
    <property type="term" value="P:cellular response to UV-B"/>
    <property type="evidence" value="ECO:0007669"/>
    <property type="project" value="InterPro"/>
</dbReference>
<dbReference type="InterPro" id="IPR015943">
    <property type="entry name" value="WD40/YVTN_repeat-like_dom_sf"/>
</dbReference>
<organism evidence="2 3">
    <name type="scientific">Symbiodinium pilosum</name>
    <name type="common">Dinoflagellate</name>
    <dbReference type="NCBI Taxonomy" id="2952"/>
    <lineage>
        <taxon>Eukaryota</taxon>
        <taxon>Sar</taxon>
        <taxon>Alveolata</taxon>
        <taxon>Dinophyceae</taxon>
        <taxon>Suessiales</taxon>
        <taxon>Symbiodiniaceae</taxon>
        <taxon>Symbiodinium</taxon>
    </lineage>
</organism>
<dbReference type="PANTHER" id="PTHR47201:SF1">
    <property type="entry name" value="PROTEIN DWD HYPERSENSITIVE TO UV-B 1"/>
    <property type="match status" value="1"/>
</dbReference>
<dbReference type="GO" id="GO:0080008">
    <property type="term" value="C:Cul4-RING E3 ubiquitin ligase complex"/>
    <property type="evidence" value="ECO:0007669"/>
    <property type="project" value="InterPro"/>
</dbReference>
<feature type="non-terminal residue" evidence="2">
    <location>
        <position position="1"/>
    </location>
</feature>
<dbReference type="SUPFAM" id="SSF50978">
    <property type="entry name" value="WD40 repeat-like"/>
    <property type="match status" value="1"/>
</dbReference>
<dbReference type="InterPro" id="IPR046377">
    <property type="entry name" value="DHU1"/>
</dbReference>
<dbReference type="EMBL" id="CAJNIZ010000297">
    <property type="protein sequence ID" value="CAE7158322.1"/>
    <property type="molecule type" value="Genomic_DNA"/>
</dbReference>
<dbReference type="SMART" id="SM00320">
    <property type="entry name" value="WD40"/>
    <property type="match status" value="1"/>
</dbReference>
<dbReference type="OrthoDB" id="20669at2759"/>
<comment type="caution">
    <text evidence="2">The sequence shown here is derived from an EMBL/GenBank/DDBJ whole genome shotgun (WGS) entry which is preliminary data.</text>
</comment>
<dbReference type="AlphaFoldDB" id="A0A812IT40"/>
<dbReference type="Proteomes" id="UP000649617">
    <property type="component" value="Unassembled WGS sequence"/>
</dbReference>
<evidence type="ECO:0000256" key="1">
    <source>
        <dbReference type="PROSITE-ProRule" id="PRU00221"/>
    </source>
</evidence>
<evidence type="ECO:0008006" key="4">
    <source>
        <dbReference type="Google" id="ProtNLM"/>
    </source>
</evidence>
<evidence type="ECO:0000313" key="3">
    <source>
        <dbReference type="Proteomes" id="UP000649617"/>
    </source>
</evidence>
<dbReference type="PANTHER" id="PTHR47201">
    <property type="entry name" value="BNAC09G30780D PROTEIN"/>
    <property type="match status" value="1"/>
</dbReference>
<dbReference type="InterPro" id="IPR001680">
    <property type="entry name" value="WD40_rpt"/>
</dbReference>
<keyword evidence="3" id="KW-1185">Reference proteome</keyword>
<accession>A0A812IT40</accession>
<evidence type="ECO:0000313" key="2">
    <source>
        <dbReference type="EMBL" id="CAE7158322.1"/>
    </source>
</evidence>
<dbReference type="PROSITE" id="PS50082">
    <property type="entry name" value="WD_REPEATS_2"/>
    <property type="match status" value="1"/>
</dbReference>
<dbReference type="InterPro" id="IPR036322">
    <property type="entry name" value="WD40_repeat_dom_sf"/>
</dbReference>
<dbReference type="Gene3D" id="2.130.10.10">
    <property type="entry name" value="YVTN repeat-like/Quinoprotein amine dehydrogenase"/>
    <property type="match status" value="1"/>
</dbReference>
<feature type="repeat" description="WD" evidence="1">
    <location>
        <begin position="29"/>
        <end position="71"/>
    </location>
</feature>
<gene>
    <name evidence="2" type="ORF">SPIL2461_LOCUS410</name>
</gene>